<name>A0A938X573_9FIRM</name>
<evidence type="ECO:0000313" key="2">
    <source>
        <dbReference type="EMBL" id="MBM6919627.1"/>
    </source>
</evidence>
<sequence>MDSMETENFAASYINDDEYVLWQGKPERGNLFSGRDIFLILFGIAWLSFCGFWEFTALQSNASPILVLWGIPFILVGLYLLFGQFIRRANMRGKTYYVITTRKILVKTGNRIQMYDGKDLPAMHIQLHKNGTGTIRFGEQYYTRRGAVYSCSCVLENIVDVAQVQNAIETMKSGEY</sequence>
<gene>
    <name evidence="2" type="ORF">H6A12_00390</name>
</gene>
<feature type="transmembrane region" description="Helical" evidence="1">
    <location>
        <begin position="62"/>
        <end position="82"/>
    </location>
</feature>
<dbReference type="Proteomes" id="UP000774750">
    <property type="component" value="Unassembled WGS sequence"/>
</dbReference>
<organism evidence="2 3">
    <name type="scientific">Merdimmobilis hominis</name>
    <dbReference type="NCBI Taxonomy" id="2897707"/>
    <lineage>
        <taxon>Bacteria</taxon>
        <taxon>Bacillati</taxon>
        <taxon>Bacillota</taxon>
        <taxon>Clostridia</taxon>
        <taxon>Eubacteriales</taxon>
        <taxon>Oscillospiraceae</taxon>
        <taxon>Merdimmobilis</taxon>
    </lineage>
</organism>
<protein>
    <recommendedName>
        <fullName evidence="4">DUF304 domain-containing protein</fullName>
    </recommendedName>
</protein>
<reference evidence="2" key="2">
    <citation type="journal article" date="2021" name="Sci. Rep.">
        <title>The distribution of antibiotic resistance genes in chicken gut microbiota commensals.</title>
        <authorList>
            <person name="Juricova H."/>
            <person name="Matiasovicova J."/>
            <person name="Kubasova T."/>
            <person name="Cejkova D."/>
            <person name="Rychlik I."/>
        </authorList>
    </citation>
    <scope>NUCLEOTIDE SEQUENCE</scope>
    <source>
        <strain evidence="2">An559</strain>
    </source>
</reference>
<keyword evidence="3" id="KW-1185">Reference proteome</keyword>
<dbReference type="RefSeq" id="WP_204443552.1">
    <property type="nucleotide sequence ID" value="NZ_JACJKY010000001.1"/>
</dbReference>
<reference evidence="2" key="1">
    <citation type="submission" date="2020-08" db="EMBL/GenBank/DDBJ databases">
        <authorList>
            <person name="Cejkova D."/>
            <person name="Kubasova T."/>
            <person name="Jahodarova E."/>
            <person name="Rychlik I."/>
        </authorList>
    </citation>
    <scope>NUCLEOTIDE SEQUENCE</scope>
    <source>
        <strain evidence="2">An559</strain>
    </source>
</reference>
<comment type="caution">
    <text evidence="2">The sequence shown here is derived from an EMBL/GenBank/DDBJ whole genome shotgun (WGS) entry which is preliminary data.</text>
</comment>
<evidence type="ECO:0008006" key="4">
    <source>
        <dbReference type="Google" id="ProtNLM"/>
    </source>
</evidence>
<accession>A0A938X573</accession>
<proteinExistence type="predicted"/>
<dbReference type="AlphaFoldDB" id="A0A938X573"/>
<evidence type="ECO:0000256" key="1">
    <source>
        <dbReference type="SAM" id="Phobius"/>
    </source>
</evidence>
<evidence type="ECO:0000313" key="3">
    <source>
        <dbReference type="Proteomes" id="UP000774750"/>
    </source>
</evidence>
<keyword evidence="1" id="KW-0812">Transmembrane</keyword>
<dbReference type="EMBL" id="JACJKY010000001">
    <property type="protein sequence ID" value="MBM6919627.1"/>
    <property type="molecule type" value="Genomic_DNA"/>
</dbReference>
<keyword evidence="1" id="KW-1133">Transmembrane helix</keyword>
<keyword evidence="1" id="KW-0472">Membrane</keyword>
<feature type="transmembrane region" description="Helical" evidence="1">
    <location>
        <begin position="37"/>
        <end position="56"/>
    </location>
</feature>